<evidence type="ECO:0000313" key="4">
    <source>
        <dbReference type="Proteomes" id="UP000037392"/>
    </source>
</evidence>
<keyword evidence="1" id="KW-0812">Transmembrane</keyword>
<dbReference type="AlphaFoldDB" id="A0A0J9BL36"/>
<feature type="transmembrane region" description="Helical" evidence="1">
    <location>
        <begin position="6"/>
        <end position="23"/>
    </location>
</feature>
<feature type="transmembrane region" description="Helical" evidence="1">
    <location>
        <begin position="222"/>
        <end position="243"/>
    </location>
</feature>
<dbReference type="RefSeq" id="WP_082174000.1">
    <property type="nucleotide sequence ID" value="NZ_KQ235885.1"/>
</dbReference>
<name>A0A0J9BL36_9FIRM</name>
<feature type="transmembrane region" description="Helical" evidence="1">
    <location>
        <begin position="321"/>
        <end position="340"/>
    </location>
</feature>
<proteinExistence type="predicted"/>
<dbReference type="Proteomes" id="UP000037392">
    <property type="component" value="Unassembled WGS sequence"/>
</dbReference>
<dbReference type="InterPro" id="IPR009827">
    <property type="entry name" value="MatC_N"/>
</dbReference>
<feature type="transmembrane region" description="Helical" evidence="1">
    <location>
        <begin position="411"/>
        <end position="434"/>
    </location>
</feature>
<dbReference type="OrthoDB" id="2814158at2"/>
<feature type="transmembrane region" description="Helical" evidence="1">
    <location>
        <begin position="95"/>
        <end position="124"/>
    </location>
</feature>
<gene>
    <name evidence="3" type="ORF">HMPREF9470_05151</name>
</gene>
<feature type="transmembrane region" description="Helical" evidence="1">
    <location>
        <begin position="287"/>
        <end position="309"/>
    </location>
</feature>
<organism evidence="3 4">
    <name type="scientific">[Clostridium] citroniae WAL-19142</name>
    <dbReference type="NCBI Taxonomy" id="742734"/>
    <lineage>
        <taxon>Bacteria</taxon>
        <taxon>Bacillati</taxon>
        <taxon>Bacillota</taxon>
        <taxon>Clostridia</taxon>
        <taxon>Lachnospirales</taxon>
        <taxon>Lachnospiraceae</taxon>
        <taxon>Enterocloster</taxon>
    </lineage>
</organism>
<sequence>MSVGQISLMLGVFFIITIIISFVKKVNPGIVGLSFAIIAAIATGTKFKTLQAGFPVNVVLTLFSISLFFGYFIDNGTVHWIARKMLYVTKDVPKMMPFIFFFIALVLGSIGGANMVVFSVAIAFPVGMASGMKAWETGAICLIGTQCGSYLPWGTHGSTARAIIETMNDGAWADVSMRLNWKWWFTSFIVYIIVVIAFYFIFQNYKLKKIENVEQPGKLNHVQQLSLIQIGIVLLLVISMPLLAKKIDNPLFKAIAGMCDVVPLCLVGSLMNMLLGLGNEKSIIKNLVPWNTICMVFGMGMLVNLASTLGVFDYLTEVAEGIPAGLVGPVFLLIAGVMSLFSSSLSVVYPTVLPIAGLFAMNYGLNPVMALSVFIIGSATTAMSPLSGGGGQIMGACTEDICDNQIMFNKLFLTAFSTMIILFIEACIGLFGIFSL</sequence>
<feature type="transmembrane region" description="Helical" evidence="1">
    <location>
        <begin position="183"/>
        <end position="202"/>
    </location>
</feature>
<evidence type="ECO:0000259" key="2">
    <source>
        <dbReference type="Pfam" id="PF07158"/>
    </source>
</evidence>
<dbReference type="EMBL" id="ADLK01000047">
    <property type="protein sequence ID" value="KMW12979.1"/>
    <property type="molecule type" value="Genomic_DNA"/>
</dbReference>
<keyword evidence="1" id="KW-0472">Membrane</keyword>
<comment type="caution">
    <text evidence="3">The sequence shown here is derived from an EMBL/GenBank/DDBJ whole genome shotgun (WGS) entry which is preliminary data.</text>
</comment>
<evidence type="ECO:0000256" key="1">
    <source>
        <dbReference type="SAM" id="Phobius"/>
    </source>
</evidence>
<feature type="transmembrane region" description="Helical" evidence="1">
    <location>
        <begin position="255"/>
        <end position="275"/>
    </location>
</feature>
<reference evidence="3 4" key="1">
    <citation type="submission" date="2011-04" db="EMBL/GenBank/DDBJ databases">
        <title>The Genome Sequence of Clostridium citroniae WAL-19142.</title>
        <authorList>
            <consortium name="The Broad Institute Genome Sequencing Platform"/>
            <person name="Earl A."/>
            <person name="Ward D."/>
            <person name="Feldgarden M."/>
            <person name="Gevers D."/>
            <person name="Warren Y.A."/>
            <person name="Tyrrell K.L."/>
            <person name="Citron D.M."/>
            <person name="Goldstein E.J."/>
            <person name="Daigneault M."/>
            <person name="Allen-Vercoe E."/>
            <person name="Young S.K."/>
            <person name="Zeng Q."/>
            <person name="Gargeya S."/>
            <person name="Fitzgerald M."/>
            <person name="Haas B."/>
            <person name="Abouelleil A."/>
            <person name="Alvarado L."/>
            <person name="Arachchi H.M."/>
            <person name="Berlin A."/>
            <person name="Brown A."/>
            <person name="Chapman S.B."/>
            <person name="Chen Z."/>
            <person name="Dunbar C."/>
            <person name="Freedman E."/>
            <person name="Gearin G."/>
            <person name="Gellesch M."/>
            <person name="Goldberg J."/>
            <person name="Griggs A."/>
            <person name="Gujja S."/>
            <person name="Heilman E.R."/>
            <person name="Heiman D."/>
            <person name="Howarth C."/>
            <person name="Larson L."/>
            <person name="Lui A."/>
            <person name="MacDonald P.J."/>
            <person name="Mehta T."/>
            <person name="Montmayeur A."/>
            <person name="Murphy C."/>
            <person name="Neiman D."/>
            <person name="Pearson M."/>
            <person name="Priest M."/>
            <person name="Roberts A."/>
            <person name="Saif S."/>
            <person name="Shea T."/>
            <person name="Shenoy N."/>
            <person name="Sisk P."/>
            <person name="Stolte C."/>
            <person name="Sykes S."/>
            <person name="White J."/>
            <person name="Yandava C."/>
            <person name="Wortman J."/>
            <person name="Nusbaum C."/>
            <person name="Birren B."/>
        </authorList>
    </citation>
    <scope>NUCLEOTIDE SEQUENCE [LARGE SCALE GENOMIC DNA]</scope>
    <source>
        <strain evidence="3 4">WAL-19142</strain>
    </source>
</reference>
<evidence type="ECO:0000313" key="3">
    <source>
        <dbReference type="EMBL" id="KMW12979.1"/>
    </source>
</evidence>
<accession>A0A0J9BL36</accession>
<feature type="domain" description="Dicarboxylate carrier MatC N-terminal" evidence="2">
    <location>
        <begin position="12"/>
        <end position="131"/>
    </location>
</feature>
<keyword evidence="1" id="KW-1133">Transmembrane helix</keyword>
<dbReference type="PATRIC" id="fig|742734.4.peg.5510"/>
<protein>
    <recommendedName>
        <fullName evidence="2">Dicarboxylate carrier MatC N-terminal domain-containing protein</fullName>
    </recommendedName>
</protein>
<feature type="transmembrane region" description="Helical" evidence="1">
    <location>
        <begin position="30"/>
        <end position="47"/>
    </location>
</feature>
<dbReference type="GeneID" id="93164937"/>
<feature type="transmembrane region" description="Helical" evidence="1">
    <location>
        <begin position="53"/>
        <end position="74"/>
    </location>
</feature>
<dbReference type="Pfam" id="PF07158">
    <property type="entry name" value="MatC_N"/>
    <property type="match status" value="1"/>
</dbReference>